<dbReference type="Gene3D" id="1.25.10.10">
    <property type="entry name" value="Leucine-rich Repeat Variant"/>
    <property type="match status" value="1"/>
</dbReference>
<accession>A0A8T2UNA3</accession>
<dbReference type="InterPro" id="IPR050693">
    <property type="entry name" value="Hsp70_NEF-Inhibitors"/>
</dbReference>
<evidence type="ECO:0000256" key="1">
    <source>
        <dbReference type="SAM" id="SignalP"/>
    </source>
</evidence>
<feature type="signal peptide" evidence="1">
    <location>
        <begin position="1"/>
        <end position="21"/>
    </location>
</feature>
<feature type="chain" id="PRO_5035813835" description="Nucleotide exchange factor Fes1 domain-containing protein" evidence="1">
    <location>
        <begin position="22"/>
        <end position="387"/>
    </location>
</feature>
<dbReference type="PANTHER" id="PTHR19316:SF32">
    <property type="entry name" value="ARM REPEAT SUPERFAMILY PROTEIN"/>
    <property type="match status" value="1"/>
</dbReference>
<proteinExistence type="predicted"/>
<dbReference type="AlphaFoldDB" id="A0A8T2UNA3"/>
<evidence type="ECO:0000313" key="4">
    <source>
        <dbReference type="Proteomes" id="UP000825935"/>
    </source>
</evidence>
<reference evidence="3" key="1">
    <citation type="submission" date="2021-08" db="EMBL/GenBank/DDBJ databases">
        <title>WGS assembly of Ceratopteris richardii.</title>
        <authorList>
            <person name="Marchant D.B."/>
            <person name="Chen G."/>
            <person name="Jenkins J."/>
            <person name="Shu S."/>
            <person name="Leebens-Mack J."/>
            <person name="Grimwood J."/>
            <person name="Schmutz J."/>
            <person name="Soltis P."/>
            <person name="Soltis D."/>
            <person name="Chen Z.-H."/>
        </authorList>
    </citation>
    <scope>NUCLEOTIDE SEQUENCE</scope>
    <source>
        <strain evidence="3">Whitten #5841</strain>
        <tissue evidence="3">Leaf</tissue>
    </source>
</reference>
<organism evidence="3 4">
    <name type="scientific">Ceratopteris richardii</name>
    <name type="common">Triangle waterfern</name>
    <dbReference type="NCBI Taxonomy" id="49495"/>
    <lineage>
        <taxon>Eukaryota</taxon>
        <taxon>Viridiplantae</taxon>
        <taxon>Streptophyta</taxon>
        <taxon>Embryophyta</taxon>
        <taxon>Tracheophyta</taxon>
        <taxon>Polypodiopsida</taxon>
        <taxon>Polypodiidae</taxon>
        <taxon>Polypodiales</taxon>
        <taxon>Pteridineae</taxon>
        <taxon>Pteridaceae</taxon>
        <taxon>Parkerioideae</taxon>
        <taxon>Ceratopteris</taxon>
    </lineage>
</organism>
<evidence type="ECO:0000313" key="3">
    <source>
        <dbReference type="EMBL" id="KAH7437617.1"/>
    </source>
</evidence>
<keyword evidence="4" id="KW-1185">Reference proteome</keyword>
<name>A0A8T2UNA3_CERRI</name>
<dbReference type="InterPro" id="IPR013918">
    <property type="entry name" value="Nucleotide_exch_fac_Fes1"/>
</dbReference>
<comment type="caution">
    <text evidence="3">The sequence shown here is derived from an EMBL/GenBank/DDBJ whole genome shotgun (WGS) entry which is preliminary data.</text>
</comment>
<dbReference type="OMA" id="HRDYAMD"/>
<dbReference type="PANTHER" id="PTHR19316">
    <property type="entry name" value="PROTEIN FOLDING REGULATOR"/>
    <property type="match status" value="1"/>
</dbReference>
<dbReference type="Proteomes" id="UP000825935">
    <property type="component" value="Chromosome 5"/>
</dbReference>
<gene>
    <name evidence="3" type="ORF">KP509_05G081000</name>
</gene>
<keyword evidence="1" id="KW-0732">Signal</keyword>
<dbReference type="OrthoDB" id="10250458at2759"/>
<dbReference type="InterPro" id="IPR016024">
    <property type="entry name" value="ARM-type_fold"/>
</dbReference>
<dbReference type="SUPFAM" id="SSF48371">
    <property type="entry name" value="ARM repeat"/>
    <property type="match status" value="1"/>
</dbReference>
<protein>
    <recommendedName>
        <fullName evidence="2">Nucleotide exchange factor Fes1 domain-containing protein</fullName>
    </recommendedName>
</protein>
<evidence type="ECO:0000259" key="2">
    <source>
        <dbReference type="Pfam" id="PF08609"/>
    </source>
</evidence>
<sequence length="387" mass="43111">MEPFVRALAAFLILSIPLVLALDEHKSSVNGSSIMWTNALDVDDLQSRSANEGIHSTDEEIDGGFNSLDSMLQWAIEHSDPDTLKGAAHASQSLNDTELKARQSAIVELMESMRMPSDADLMKIAIADLQNSSSSFEDRQRALQELLELVEPIYNSNDLHKLGGLVVVVNELNRAEKELRILAAWVLGKASQNNELVQNQLLELNVLPTLMGMVRSSCTEEAVKALYALSAVIRNHPVGQEQFYLLDGTSLLKDLMKDTTSDTRLHRKCLFLVADLAEQQSEFSEVLSKYDPNKDYLMAVVNLLDAEDFDTKEKALMAIHSLTGSSDIAYHLLKHECHIKSVLHRLELQLDAVIQSTNDSDSVKDFLLLCQKIRSMFSNGEEGRSNQ</sequence>
<dbReference type="InterPro" id="IPR011989">
    <property type="entry name" value="ARM-like"/>
</dbReference>
<feature type="domain" description="Nucleotide exchange factor Fes1" evidence="2">
    <location>
        <begin position="68"/>
        <end position="159"/>
    </location>
</feature>
<dbReference type="EMBL" id="CM035410">
    <property type="protein sequence ID" value="KAH7437617.1"/>
    <property type="molecule type" value="Genomic_DNA"/>
</dbReference>
<dbReference type="GO" id="GO:0005783">
    <property type="term" value="C:endoplasmic reticulum"/>
    <property type="evidence" value="ECO:0007669"/>
    <property type="project" value="TreeGrafter"/>
</dbReference>
<dbReference type="GO" id="GO:0000774">
    <property type="term" value="F:adenyl-nucleotide exchange factor activity"/>
    <property type="evidence" value="ECO:0007669"/>
    <property type="project" value="TreeGrafter"/>
</dbReference>
<dbReference type="Pfam" id="PF08609">
    <property type="entry name" value="Fes1"/>
    <property type="match status" value="1"/>
</dbReference>